<feature type="compositionally biased region" description="Low complexity" evidence="1">
    <location>
        <begin position="254"/>
        <end position="265"/>
    </location>
</feature>
<dbReference type="GeneID" id="300577337"/>
<name>A0ABY2H2A4_9HYPO</name>
<comment type="caution">
    <text evidence="2">The sequence shown here is derived from an EMBL/GenBank/DDBJ whole genome shotgun (WGS) entry which is preliminary data.</text>
</comment>
<feature type="region of interest" description="Disordered" evidence="1">
    <location>
        <begin position="1"/>
        <end position="25"/>
    </location>
</feature>
<dbReference type="Proteomes" id="UP001642720">
    <property type="component" value="Unassembled WGS sequence"/>
</dbReference>
<evidence type="ECO:0000313" key="3">
    <source>
        <dbReference type="Proteomes" id="UP001642720"/>
    </source>
</evidence>
<sequence length="459" mass="50802">MNATQKKGRQVTPIRSTDPLQLQAASPPSPLLHLLSFISSPSSPLLHLLSFISSPSSPLLHRLSSITSPNPNRLASIMSRSVKLGGASRFEPNPISFSQRRQLRRLERIKTLAYSVSKSSAAERLDRRRRHSAAGPQSQWPEPDFIRSPVSPHYRGRCVHQLVIVRVPRPAVRMSDGTLVPPPSTPPPPGLSEAELASWHRKRHLEEMQGSQLLLWREGSRRLGRIEDAHVFVRARPLTGACSPTASASEEPDVPTSSLSSPTSTVPKRLSLRAIVHSRSNRPFALKREFDLDALRETIPEPLHDSKLPDFDREKWLSKVQLASGTRRASWPAAASGSIVKDSVADEREPASIDESNTRGLQSMSMGVPMNLDYARTSLPALAAIIMSDRVKRGDIIDLALPHPEAWPETVAYVYMGQLEFLTEETKANVIYLGGKIGKKHDRNWGSLIHWPESLMGGS</sequence>
<organism evidence="2 3">
    <name type="scientific">Trichoderma ghanense</name>
    <dbReference type="NCBI Taxonomy" id="65468"/>
    <lineage>
        <taxon>Eukaryota</taxon>
        <taxon>Fungi</taxon>
        <taxon>Dikarya</taxon>
        <taxon>Ascomycota</taxon>
        <taxon>Pezizomycotina</taxon>
        <taxon>Sordariomycetes</taxon>
        <taxon>Hypocreomycetidae</taxon>
        <taxon>Hypocreales</taxon>
        <taxon>Hypocreaceae</taxon>
        <taxon>Trichoderma</taxon>
    </lineage>
</organism>
<gene>
    <name evidence="2" type="ORF">CCMA1212_005633</name>
</gene>
<dbReference type="EMBL" id="PPTA01000007">
    <property type="protein sequence ID" value="TFB02074.1"/>
    <property type="molecule type" value="Genomic_DNA"/>
</dbReference>
<evidence type="ECO:0000313" key="2">
    <source>
        <dbReference type="EMBL" id="TFB02074.1"/>
    </source>
</evidence>
<feature type="region of interest" description="Disordered" evidence="1">
    <location>
        <begin position="241"/>
        <end position="265"/>
    </location>
</feature>
<dbReference type="RefSeq" id="XP_073558275.1">
    <property type="nucleotide sequence ID" value="XM_073702887.1"/>
</dbReference>
<feature type="region of interest" description="Disordered" evidence="1">
    <location>
        <begin position="120"/>
        <end position="145"/>
    </location>
</feature>
<keyword evidence="3" id="KW-1185">Reference proteome</keyword>
<evidence type="ECO:0000256" key="1">
    <source>
        <dbReference type="SAM" id="MobiDB-lite"/>
    </source>
</evidence>
<protein>
    <submittedName>
        <fullName evidence="2">Uncharacterized protein</fullName>
    </submittedName>
</protein>
<proteinExistence type="predicted"/>
<accession>A0ABY2H2A4</accession>
<reference evidence="2 3" key="1">
    <citation type="submission" date="2018-01" db="EMBL/GenBank/DDBJ databases">
        <title>Genome characterization of the sugarcane-associated fungus Trichoderma ghanense CCMA-1212 and their application in lignocelulose bioconversion.</title>
        <authorList>
            <person name="Steindorff A.S."/>
            <person name="Mendes T.D."/>
            <person name="Vilela E.S.D."/>
            <person name="Rodrigues D.S."/>
            <person name="Formighieri E.F."/>
            <person name="Melo I.S."/>
            <person name="Favaro L.C.L."/>
        </authorList>
    </citation>
    <scope>NUCLEOTIDE SEQUENCE [LARGE SCALE GENOMIC DNA]</scope>
    <source>
        <strain evidence="2 3">CCMA-1212</strain>
    </source>
</reference>